<dbReference type="RefSeq" id="WP_058437884.1">
    <property type="nucleotide sequence ID" value="NZ_KQ758903.1"/>
</dbReference>
<dbReference type="InterPro" id="IPR011047">
    <property type="entry name" value="Quinoprotein_ADH-like_sf"/>
</dbReference>
<dbReference type="Proteomes" id="UP000053947">
    <property type="component" value="Unassembled WGS sequence"/>
</dbReference>
<dbReference type="AlphaFoldDB" id="A0A0W0GL85"/>
<dbReference type="InterPro" id="IPR053143">
    <property type="entry name" value="Arylsulfate_ST"/>
</dbReference>
<reference evidence="1 2" key="1">
    <citation type="submission" date="2015-06" db="EMBL/GenBank/DDBJ databases">
        <title>Genome sequence of the organohalide-respiring Dehalogenimonas alkenigignens type strain (IP3-3T).</title>
        <authorList>
            <person name="Key T.A."/>
            <person name="Richmond D.P."/>
            <person name="Bowman K.S."/>
            <person name="Cho Y.-J."/>
            <person name="Chun J."/>
            <person name="da Costa M.S."/>
            <person name="Rainey F.A."/>
            <person name="Moe W.M."/>
        </authorList>
    </citation>
    <scope>NUCLEOTIDE SEQUENCE [LARGE SCALE GENOMIC DNA]</scope>
    <source>
        <strain evidence="1 2">IP3-3</strain>
    </source>
</reference>
<name>A0A0W0GL85_9CHLR</name>
<keyword evidence="2" id="KW-1185">Reference proteome</keyword>
<dbReference type="GO" id="GO:0004062">
    <property type="term" value="F:aryl sulfotransferase activity"/>
    <property type="evidence" value="ECO:0007669"/>
    <property type="project" value="InterPro"/>
</dbReference>
<gene>
    <name evidence="1" type="ORF">DEALK_02120</name>
</gene>
<dbReference type="STRING" id="1217799.DEALK_02120"/>
<sequence>MSVTIYPTGTTIYAPEKAWNGFTILSTMDGNARLICMNGGEVKTWNGFGGFPNKVLPGGFLLGSTGVRNKKYGFQDQLDLVQVDWEGNVVWKFDRHEHIVDPGEEPRWMARQHHDYQREGNPVGYYVPGMEPKVDGGTTIILCHRNVNNPSISSKQLLDDVIIEVNWKGEKVWEWQCSDHFDELGFSKSAKRALAKHTNMLNIGEGFGDWMHLNSTSKLGPNRWYDAGDERFNPENLIWSSRQSNILAIIDKKTGNIAWKTGPDYNTKTHRKIGQIIGPHLAHMIPRGLPGEGNILVFDNGGWAGYGAPTPGSRSGVNNAIRDFSRVLEFDPVTLEIVWQYTAKEAGFRTPIYGSKFYSSIVSAAQRLPNGNTLITEGVEGRIFEVTNKHEIVWEYVNPHFGELSNLVYRAYRLPYEWVPQAGKPAETPINRLNVVDFKLTASTTTTHESREAPGKIKGTSDGQFCVLPAGED</sequence>
<dbReference type="EMBL" id="LFDV01000001">
    <property type="protein sequence ID" value="KTB49299.1"/>
    <property type="molecule type" value="Genomic_DNA"/>
</dbReference>
<dbReference type="InterPro" id="IPR010262">
    <property type="entry name" value="Arylsulfotransferase_bact"/>
</dbReference>
<dbReference type="OrthoDB" id="264813at2"/>
<keyword evidence="1" id="KW-0808">Transferase</keyword>
<dbReference type="Pfam" id="PF05935">
    <property type="entry name" value="Arylsulfotrans"/>
    <property type="match status" value="1"/>
</dbReference>
<comment type="caution">
    <text evidence="1">The sequence shown here is derived from an EMBL/GenBank/DDBJ whole genome shotgun (WGS) entry which is preliminary data.</text>
</comment>
<organism evidence="1 2">
    <name type="scientific">Dehalogenimonas alkenigignens</name>
    <dbReference type="NCBI Taxonomy" id="1217799"/>
    <lineage>
        <taxon>Bacteria</taxon>
        <taxon>Bacillati</taxon>
        <taxon>Chloroflexota</taxon>
        <taxon>Dehalococcoidia</taxon>
        <taxon>Dehalococcoidales</taxon>
        <taxon>Dehalococcoidaceae</taxon>
        <taxon>Dehalogenimonas</taxon>
    </lineage>
</organism>
<dbReference type="PANTHER" id="PTHR35340:SF5">
    <property type="entry name" value="ASST-DOMAIN-CONTAINING PROTEIN"/>
    <property type="match status" value="1"/>
</dbReference>
<dbReference type="SUPFAM" id="SSF50998">
    <property type="entry name" value="Quinoprotein alcohol dehydrogenase-like"/>
    <property type="match status" value="1"/>
</dbReference>
<evidence type="ECO:0000313" key="1">
    <source>
        <dbReference type="EMBL" id="KTB49299.1"/>
    </source>
</evidence>
<dbReference type="PATRIC" id="fig|1217799.6.peg.216"/>
<protein>
    <submittedName>
        <fullName evidence="1">Arylsulfotransferase (ASST)</fullName>
    </submittedName>
</protein>
<dbReference type="PANTHER" id="PTHR35340">
    <property type="entry name" value="PQQ ENZYME REPEAT PROTEIN-RELATED"/>
    <property type="match status" value="1"/>
</dbReference>
<accession>A0A0W0GL85</accession>
<proteinExistence type="predicted"/>
<evidence type="ECO:0000313" key="2">
    <source>
        <dbReference type="Proteomes" id="UP000053947"/>
    </source>
</evidence>